<feature type="non-terminal residue" evidence="4">
    <location>
        <position position="1"/>
    </location>
</feature>
<gene>
    <name evidence="4" type="primary">FOXRED2</name>
    <name evidence="4" type="ORF">SK128_009378</name>
</gene>
<evidence type="ECO:0000256" key="2">
    <source>
        <dbReference type="SAM" id="MobiDB-lite"/>
    </source>
</evidence>
<dbReference type="FunFam" id="3.50.50.60:FF:000521">
    <property type="entry name" value="FAD dependent oxidoreductase domain containing 2"/>
    <property type="match status" value="1"/>
</dbReference>
<keyword evidence="5" id="KW-1185">Reference proteome</keyword>
<evidence type="ECO:0000313" key="5">
    <source>
        <dbReference type="Proteomes" id="UP001381693"/>
    </source>
</evidence>
<dbReference type="PANTHER" id="PTHR43539:SF23">
    <property type="entry name" value="FAD-DEPENDENT OXIDOREDUCTASE DOMAIN-CONTAINING PROTEIN 2"/>
    <property type="match status" value="1"/>
</dbReference>
<proteinExistence type="predicted"/>
<feature type="region of interest" description="Disordered" evidence="2">
    <location>
        <begin position="696"/>
        <end position="730"/>
    </location>
</feature>
<keyword evidence="1" id="KW-0560">Oxidoreductase</keyword>
<dbReference type="Proteomes" id="UP001381693">
    <property type="component" value="Unassembled WGS sequence"/>
</dbReference>
<dbReference type="InterPro" id="IPR036188">
    <property type="entry name" value="FAD/NAD-bd_sf"/>
</dbReference>
<dbReference type="Pfam" id="PF13738">
    <property type="entry name" value="Pyr_redox_3"/>
    <property type="match status" value="1"/>
</dbReference>
<dbReference type="GO" id="GO:0036503">
    <property type="term" value="P:ERAD pathway"/>
    <property type="evidence" value="ECO:0007669"/>
    <property type="project" value="TreeGrafter"/>
</dbReference>
<feature type="transmembrane region" description="Helical" evidence="3">
    <location>
        <begin position="48"/>
        <end position="70"/>
    </location>
</feature>
<reference evidence="4 5" key="1">
    <citation type="submission" date="2023-11" db="EMBL/GenBank/DDBJ databases">
        <title>Halocaridina rubra genome assembly.</title>
        <authorList>
            <person name="Smith C."/>
        </authorList>
    </citation>
    <scope>NUCLEOTIDE SEQUENCE [LARGE SCALE GENOMIC DNA]</scope>
    <source>
        <strain evidence="4">EP-1</strain>
        <tissue evidence="4">Whole</tissue>
    </source>
</reference>
<evidence type="ECO:0000313" key="4">
    <source>
        <dbReference type="EMBL" id="KAK7074707.1"/>
    </source>
</evidence>
<organism evidence="4 5">
    <name type="scientific">Halocaridina rubra</name>
    <name type="common">Hawaiian red shrimp</name>
    <dbReference type="NCBI Taxonomy" id="373956"/>
    <lineage>
        <taxon>Eukaryota</taxon>
        <taxon>Metazoa</taxon>
        <taxon>Ecdysozoa</taxon>
        <taxon>Arthropoda</taxon>
        <taxon>Crustacea</taxon>
        <taxon>Multicrustacea</taxon>
        <taxon>Malacostraca</taxon>
        <taxon>Eumalacostraca</taxon>
        <taxon>Eucarida</taxon>
        <taxon>Decapoda</taxon>
        <taxon>Pleocyemata</taxon>
        <taxon>Caridea</taxon>
        <taxon>Atyoidea</taxon>
        <taxon>Atyidae</taxon>
        <taxon>Halocaridina</taxon>
    </lineage>
</organism>
<dbReference type="EMBL" id="JAXCGZ010011482">
    <property type="protein sequence ID" value="KAK7074707.1"/>
    <property type="molecule type" value="Genomic_DNA"/>
</dbReference>
<protein>
    <submittedName>
        <fullName evidence="4">FAD-dependent oxidoreductase domain-containing protein 2</fullName>
    </submittedName>
</protein>
<dbReference type="Gene3D" id="3.50.50.60">
    <property type="entry name" value="FAD/NAD(P)-binding domain"/>
    <property type="match status" value="2"/>
</dbReference>
<dbReference type="GO" id="GO:0050660">
    <property type="term" value="F:flavin adenine dinucleotide binding"/>
    <property type="evidence" value="ECO:0007669"/>
    <property type="project" value="TreeGrafter"/>
</dbReference>
<dbReference type="GO" id="GO:0004497">
    <property type="term" value="F:monooxygenase activity"/>
    <property type="evidence" value="ECO:0007669"/>
    <property type="project" value="TreeGrafter"/>
</dbReference>
<dbReference type="PANTHER" id="PTHR43539">
    <property type="entry name" value="FLAVIN-BINDING MONOOXYGENASE-LIKE PROTEIN (AFU_ORTHOLOGUE AFUA_4G09220)"/>
    <property type="match status" value="1"/>
</dbReference>
<dbReference type="SUPFAM" id="SSF51905">
    <property type="entry name" value="FAD/NAD(P)-binding domain"/>
    <property type="match status" value="1"/>
</dbReference>
<sequence>EGEALALYLEVDERDRSDVDKIENRLKEVFTQLRESRVMGGGRGGQSAFLFSRLINFLALLPLPLLYLLLFCCCKSWSLASKTTTASLDHRYCVIGAGPAGLQIGYFLHKAKRDYVIFEKANHSGSFFTAYPRHRRLISINKRHTGRTNQEFNLRHDWNSLLSEDESLLFREFSTEFFPEAEAMVRYLNEFATRQDLQVRYNTEIRDIKKMGGIGDSPGSMFTMKDQHNRQYTCKYLIVATGIWVPNSPSFQGSELVDGYENIDTDPSVYEGKNVLILGRGNAAFETADNIYGMTNMVHMVSRSRARLSWNTHYVGDLRAINNGLLDTYQLKSLDGLLEAAVEDMVLERRNGRIYIQFPWDSESLKHMNTRREERGEEVNTENDFDNFSLREGYDHVIRCLGFKFDFSIFENSTVPTRSTKKVKYPGIKHTYEAQNVPGMYFAGTSTHSLDYRKSAGGFVHGFRYTTRVLHRLLEWRHEGQRWPVTSYSTQDLLNVLVRRINEASGPYQMFGVLADIVLLRDNGERFELLQEFPLSLLARLEELTGREAGEVIVILMEYGPDFSGPDKDTFRTDRATGDPLEAHRSNFLHPVFYYYKRIPTESEMLNKWGKMPLPRPTRVHHVLEDFLTIWTAQQSHILPLRRFLEFVTRRDLRHHYTDSCLAFALTNGRPPPMCSHGGAFGVWMSRKSLSELISVESPKKEDTSFPTENSTLSVRPHSPGTSSFIASTF</sequence>
<name>A0AAN9A9C2_HALRR</name>
<dbReference type="InterPro" id="IPR050982">
    <property type="entry name" value="Auxin_biosynth/cation_transpt"/>
</dbReference>
<keyword evidence="3" id="KW-1133">Transmembrane helix</keyword>
<accession>A0AAN9A9C2</accession>
<comment type="caution">
    <text evidence="4">The sequence shown here is derived from an EMBL/GenBank/DDBJ whole genome shotgun (WGS) entry which is preliminary data.</text>
</comment>
<dbReference type="GO" id="GO:0005788">
    <property type="term" value="C:endoplasmic reticulum lumen"/>
    <property type="evidence" value="ECO:0007669"/>
    <property type="project" value="TreeGrafter"/>
</dbReference>
<keyword evidence="3" id="KW-0812">Transmembrane</keyword>
<keyword evidence="3" id="KW-0472">Membrane</keyword>
<evidence type="ECO:0000256" key="1">
    <source>
        <dbReference type="ARBA" id="ARBA00023002"/>
    </source>
</evidence>
<feature type="compositionally biased region" description="Polar residues" evidence="2">
    <location>
        <begin position="705"/>
        <end position="730"/>
    </location>
</feature>
<evidence type="ECO:0000256" key="3">
    <source>
        <dbReference type="SAM" id="Phobius"/>
    </source>
</evidence>
<dbReference type="AlphaFoldDB" id="A0AAN9A9C2"/>